<evidence type="ECO:0000313" key="7">
    <source>
        <dbReference type="EMBL" id="OFC70427.1"/>
    </source>
</evidence>
<keyword evidence="3 6" id="KW-0812">Transmembrane</keyword>
<evidence type="ECO:0000256" key="1">
    <source>
        <dbReference type="ARBA" id="ARBA00004651"/>
    </source>
</evidence>
<keyword evidence="5 6" id="KW-0472">Membrane</keyword>
<feature type="transmembrane region" description="Helical" evidence="6">
    <location>
        <begin position="459"/>
        <end position="485"/>
    </location>
</feature>
<evidence type="ECO:0000313" key="8">
    <source>
        <dbReference type="Proteomes" id="UP000175691"/>
    </source>
</evidence>
<dbReference type="RefSeq" id="WP_070126071.1">
    <property type="nucleotide sequence ID" value="NZ_MDHN01000029.1"/>
</dbReference>
<sequence>MKKKLASAALFSLVSKGLNIVSMLLLTPVILDVIGKEQYGLWILILSIIAWFNVFELGFPAAIYRFATLFLEQKKYDQLNRYLATFLVVFGGLGLIAVLVLVLFGFFPHWFDVGDDNAGLFSFTIFLFTIKVIVDFLSHIPNSIFVANLRIDIDEKVTAFSLLIKLIAIYLLIDDFGILTLIGVTLVTEIGANLLKVVLAYRLLPSLKLDLRFFSMDVFREIFSFSKHVFILGIARVLNDRIDPFIIVKFLDLKSVAIFNIANNLITQLNLLIISFFKFQGAIFTKKIAAKQSAENLYNTICTANTYVGLVFASCVVILADPFVHLWLGEEFEASVGLLYVLAFGVVIRPITATSNQLLLAMATHKLLAVVQFVCALVNIGLSIVLIGDYGLVGVAFSTVFSNLLSNVILVNVLLPRYTDYKLTALRMRMIYSVANLGVVTYFFAGTNVMAFVDSWLMLFVAAAGVFAVVSVLNLTIFVGQFGALRSIIKR</sequence>
<organism evidence="7 8">
    <name type="scientific">Alteromonas confluentis</name>
    <dbReference type="NCBI Taxonomy" id="1656094"/>
    <lineage>
        <taxon>Bacteria</taxon>
        <taxon>Pseudomonadati</taxon>
        <taxon>Pseudomonadota</taxon>
        <taxon>Gammaproteobacteria</taxon>
        <taxon>Alteromonadales</taxon>
        <taxon>Alteromonadaceae</taxon>
        <taxon>Alteromonas/Salinimonas group</taxon>
        <taxon>Alteromonas</taxon>
    </lineage>
</organism>
<feature type="transmembrane region" description="Helical" evidence="6">
    <location>
        <begin position="430"/>
        <end position="453"/>
    </location>
</feature>
<evidence type="ECO:0000256" key="6">
    <source>
        <dbReference type="SAM" id="Phobius"/>
    </source>
</evidence>
<evidence type="ECO:0000256" key="5">
    <source>
        <dbReference type="ARBA" id="ARBA00023136"/>
    </source>
</evidence>
<keyword evidence="2" id="KW-1003">Cell membrane</keyword>
<name>A0A1E7ZAC8_9ALTE</name>
<feature type="transmembrane region" description="Helical" evidence="6">
    <location>
        <begin position="258"/>
        <end position="277"/>
    </location>
</feature>
<evidence type="ECO:0000256" key="3">
    <source>
        <dbReference type="ARBA" id="ARBA00022692"/>
    </source>
</evidence>
<protein>
    <submittedName>
        <fullName evidence="7">Uncharacterized protein</fullName>
    </submittedName>
</protein>
<dbReference type="PANTHER" id="PTHR30250:SF11">
    <property type="entry name" value="O-ANTIGEN TRANSPORTER-RELATED"/>
    <property type="match status" value="1"/>
</dbReference>
<dbReference type="AlphaFoldDB" id="A0A1E7ZAC8"/>
<dbReference type="EMBL" id="MDHN01000029">
    <property type="protein sequence ID" value="OFC70427.1"/>
    <property type="molecule type" value="Genomic_DNA"/>
</dbReference>
<feature type="transmembrane region" description="Helical" evidence="6">
    <location>
        <begin position="339"/>
        <end position="360"/>
    </location>
</feature>
<feature type="transmembrane region" description="Helical" evidence="6">
    <location>
        <begin position="41"/>
        <end position="63"/>
    </location>
</feature>
<gene>
    <name evidence="7" type="ORF">BFC18_14790</name>
</gene>
<keyword evidence="8" id="KW-1185">Reference proteome</keyword>
<dbReference type="OrthoDB" id="4761876at2"/>
<feature type="transmembrane region" description="Helical" evidence="6">
    <location>
        <begin position="83"/>
        <end position="107"/>
    </location>
</feature>
<dbReference type="GO" id="GO:0005886">
    <property type="term" value="C:plasma membrane"/>
    <property type="evidence" value="ECO:0007669"/>
    <property type="project" value="UniProtKB-SubCell"/>
</dbReference>
<dbReference type="Pfam" id="PF13440">
    <property type="entry name" value="Polysacc_synt_3"/>
    <property type="match status" value="1"/>
</dbReference>
<dbReference type="Proteomes" id="UP000175691">
    <property type="component" value="Unassembled WGS sequence"/>
</dbReference>
<feature type="transmembrane region" description="Helical" evidence="6">
    <location>
        <begin position="119"/>
        <end position="137"/>
    </location>
</feature>
<dbReference type="STRING" id="1656094.BFC18_14790"/>
<comment type="subcellular location">
    <subcellularLocation>
        <location evidence="1">Cell membrane</location>
        <topology evidence="1">Multi-pass membrane protein</topology>
    </subcellularLocation>
</comment>
<feature type="transmembrane region" description="Helical" evidence="6">
    <location>
        <begin position="297"/>
        <end position="319"/>
    </location>
</feature>
<feature type="transmembrane region" description="Helical" evidence="6">
    <location>
        <begin position="393"/>
        <end position="418"/>
    </location>
</feature>
<accession>A0A1E7ZAC8</accession>
<proteinExistence type="predicted"/>
<dbReference type="PANTHER" id="PTHR30250">
    <property type="entry name" value="PST FAMILY PREDICTED COLANIC ACID TRANSPORTER"/>
    <property type="match status" value="1"/>
</dbReference>
<keyword evidence="4 6" id="KW-1133">Transmembrane helix</keyword>
<evidence type="ECO:0000256" key="4">
    <source>
        <dbReference type="ARBA" id="ARBA00022989"/>
    </source>
</evidence>
<evidence type="ECO:0000256" key="2">
    <source>
        <dbReference type="ARBA" id="ARBA00022475"/>
    </source>
</evidence>
<dbReference type="InterPro" id="IPR050833">
    <property type="entry name" value="Poly_Biosynth_Transport"/>
</dbReference>
<feature type="transmembrane region" description="Helical" evidence="6">
    <location>
        <begin position="367"/>
        <end position="387"/>
    </location>
</feature>
<comment type="caution">
    <text evidence="7">The sequence shown here is derived from an EMBL/GenBank/DDBJ whole genome shotgun (WGS) entry which is preliminary data.</text>
</comment>
<reference evidence="7 8" key="1">
    <citation type="submission" date="2016-08" db="EMBL/GenBank/DDBJ databases">
        <authorList>
            <person name="Seilhamer J.J."/>
        </authorList>
    </citation>
    <scope>NUCLEOTIDE SEQUENCE [LARGE SCALE GENOMIC DNA]</scope>
    <source>
        <strain evidence="7 8">KCTC 42603</strain>
    </source>
</reference>